<dbReference type="AlphaFoldDB" id="A0A484NDQ9"/>
<proteinExistence type="predicted"/>
<keyword evidence="3" id="KW-1185">Reference proteome</keyword>
<evidence type="ECO:0000313" key="2">
    <source>
        <dbReference type="EMBL" id="VFQ99372.1"/>
    </source>
</evidence>
<evidence type="ECO:0000256" key="1">
    <source>
        <dbReference type="SAM" id="MobiDB-lite"/>
    </source>
</evidence>
<sequence>MDPDCQTNGRPPVANGRSSPAQPRIAVAIQSTVVDRRSTTVDRHGVPPARRNEGRGRPSRQAVDCSEPRSLIK</sequence>
<evidence type="ECO:0000313" key="3">
    <source>
        <dbReference type="Proteomes" id="UP000595140"/>
    </source>
</evidence>
<gene>
    <name evidence="2" type="ORF">CCAM_LOCUS41148</name>
</gene>
<feature type="compositionally biased region" description="Basic and acidic residues" evidence="1">
    <location>
        <begin position="34"/>
        <end position="56"/>
    </location>
</feature>
<accession>A0A484NDQ9</accession>
<organism evidence="2 3">
    <name type="scientific">Cuscuta campestris</name>
    <dbReference type="NCBI Taxonomy" id="132261"/>
    <lineage>
        <taxon>Eukaryota</taxon>
        <taxon>Viridiplantae</taxon>
        <taxon>Streptophyta</taxon>
        <taxon>Embryophyta</taxon>
        <taxon>Tracheophyta</taxon>
        <taxon>Spermatophyta</taxon>
        <taxon>Magnoliopsida</taxon>
        <taxon>eudicotyledons</taxon>
        <taxon>Gunneridae</taxon>
        <taxon>Pentapetalae</taxon>
        <taxon>asterids</taxon>
        <taxon>lamiids</taxon>
        <taxon>Solanales</taxon>
        <taxon>Convolvulaceae</taxon>
        <taxon>Cuscuteae</taxon>
        <taxon>Cuscuta</taxon>
        <taxon>Cuscuta subgen. Grammica</taxon>
        <taxon>Cuscuta sect. Cleistogrammica</taxon>
    </lineage>
</organism>
<name>A0A484NDQ9_9ASTE</name>
<dbReference type="EMBL" id="OOIL02006662">
    <property type="protein sequence ID" value="VFQ99372.1"/>
    <property type="molecule type" value="Genomic_DNA"/>
</dbReference>
<reference evidence="2 3" key="1">
    <citation type="submission" date="2018-04" db="EMBL/GenBank/DDBJ databases">
        <authorList>
            <person name="Vogel A."/>
        </authorList>
    </citation>
    <scope>NUCLEOTIDE SEQUENCE [LARGE SCALE GENOMIC DNA]</scope>
</reference>
<protein>
    <submittedName>
        <fullName evidence="2">Uncharacterized protein</fullName>
    </submittedName>
</protein>
<feature type="region of interest" description="Disordered" evidence="1">
    <location>
        <begin position="1"/>
        <end position="73"/>
    </location>
</feature>
<dbReference type="Proteomes" id="UP000595140">
    <property type="component" value="Unassembled WGS sequence"/>
</dbReference>